<dbReference type="OrthoDB" id="43807at2759"/>
<dbReference type="AlphaFoldDB" id="A0A8J8WBB5"/>
<dbReference type="EMBL" id="JACEEZ010025850">
    <property type="protein sequence ID" value="KAG0696863.1"/>
    <property type="molecule type" value="Genomic_DNA"/>
</dbReference>
<accession>A0A8J8WBB5</accession>
<proteinExistence type="predicted"/>
<dbReference type="PANTHER" id="PTHR22774">
    <property type="entry name" value="CHOREIN N-TERMINAL DOMAIN-CONTAINING PROTEIN"/>
    <property type="match status" value="1"/>
</dbReference>
<evidence type="ECO:0000313" key="1">
    <source>
        <dbReference type="EMBL" id="KAG0696863.1"/>
    </source>
</evidence>
<reference evidence="1" key="1">
    <citation type="submission" date="2020-07" db="EMBL/GenBank/DDBJ databases">
        <title>The High-quality genome of the commercially important snow crab, Chionoecetes opilio.</title>
        <authorList>
            <person name="Jeong J.-H."/>
            <person name="Ryu S."/>
        </authorList>
    </citation>
    <scope>NUCLEOTIDE SEQUENCE</scope>
    <source>
        <strain evidence="1">MADBK_172401_WGS</strain>
        <tissue evidence="1">Digestive gland</tissue>
    </source>
</reference>
<evidence type="ECO:0000313" key="2">
    <source>
        <dbReference type="Proteomes" id="UP000770661"/>
    </source>
</evidence>
<dbReference type="Pfam" id="PF24917">
    <property type="entry name" value="BLTP3A_B"/>
    <property type="match status" value="1"/>
</dbReference>
<name>A0A8J8WBB5_CHIOP</name>
<dbReference type="Proteomes" id="UP000770661">
    <property type="component" value="Unassembled WGS sequence"/>
</dbReference>
<sequence>MEVGWASTHPTSMLRTVFLNDEPLQIVESFTYLGHVLSSDSMDDLDIKKQLHKIIAVGNTILRRFSFCTKKVRLELFRNYCYNIYCKSLFAKNVSSDSVNVSTLKGEGELTNLELNETVLTDLLELPIWLRITRALVNKVNLKIQWTKLKSVPIAVSLDEVQLEMETCSELRSHQSGSSVLPSYSSGGRYGFADKVTDGMTVTVNSVLITFRSHAFHATFQLSRIVLDSKNPLWQKADLRQTRLKDVERGEVLIFKEMSWQTLRVEAKSTCDQALTPLRLITNQARCRITIKKKLADCSVVGCRLVLLMDDLLWVLTDSQLTAAFHFMDSLSGLVRQAAQESQKTKAVRKLEVRPHTHTNDLKK</sequence>
<gene>
    <name evidence="1" type="primary">uhrf1bp1l</name>
    <name evidence="1" type="ORF">GWK47_003087</name>
</gene>
<comment type="caution">
    <text evidence="1">The sequence shown here is derived from an EMBL/GenBank/DDBJ whole genome shotgun (WGS) entry which is preliminary data.</text>
</comment>
<protein>
    <submittedName>
        <fullName evidence="1">UHRF1-binding protein 1-like</fullName>
    </submittedName>
</protein>
<dbReference type="PANTHER" id="PTHR22774:SF11">
    <property type="entry name" value="CHOREIN N-TERMINAL DOMAIN-CONTAINING PROTEIN"/>
    <property type="match status" value="1"/>
</dbReference>
<organism evidence="1 2">
    <name type="scientific">Chionoecetes opilio</name>
    <name type="common">Atlantic snow crab</name>
    <name type="synonym">Cancer opilio</name>
    <dbReference type="NCBI Taxonomy" id="41210"/>
    <lineage>
        <taxon>Eukaryota</taxon>
        <taxon>Metazoa</taxon>
        <taxon>Ecdysozoa</taxon>
        <taxon>Arthropoda</taxon>
        <taxon>Crustacea</taxon>
        <taxon>Multicrustacea</taxon>
        <taxon>Malacostraca</taxon>
        <taxon>Eumalacostraca</taxon>
        <taxon>Eucarida</taxon>
        <taxon>Decapoda</taxon>
        <taxon>Pleocyemata</taxon>
        <taxon>Brachyura</taxon>
        <taxon>Eubrachyura</taxon>
        <taxon>Majoidea</taxon>
        <taxon>Majidae</taxon>
        <taxon>Chionoecetes</taxon>
    </lineage>
</organism>
<dbReference type="InterPro" id="IPR026728">
    <property type="entry name" value="BLTP3A/B"/>
</dbReference>
<keyword evidence="2" id="KW-1185">Reference proteome</keyword>